<organism evidence="1 2">
    <name type="scientific">Serinus canaria</name>
    <name type="common">Island canary</name>
    <name type="synonym">Fringilla canaria</name>
    <dbReference type="NCBI Taxonomy" id="9135"/>
    <lineage>
        <taxon>Eukaryota</taxon>
        <taxon>Metazoa</taxon>
        <taxon>Chordata</taxon>
        <taxon>Craniata</taxon>
        <taxon>Vertebrata</taxon>
        <taxon>Euteleostomi</taxon>
        <taxon>Archelosauria</taxon>
        <taxon>Archosauria</taxon>
        <taxon>Dinosauria</taxon>
        <taxon>Saurischia</taxon>
        <taxon>Theropoda</taxon>
        <taxon>Coelurosauria</taxon>
        <taxon>Aves</taxon>
        <taxon>Neognathae</taxon>
        <taxon>Neoaves</taxon>
        <taxon>Telluraves</taxon>
        <taxon>Australaves</taxon>
        <taxon>Passeriformes</taxon>
        <taxon>Passeroidea</taxon>
        <taxon>Fringillidae</taxon>
        <taxon>Carduelinae</taxon>
        <taxon>Serinus</taxon>
    </lineage>
</organism>
<evidence type="ECO:0000313" key="1">
    <source>
        <dbReference type="Ensembl" id="ENSSCAP00000005368.1"/>
    </source>
</evidence>
<accession>A0A8C9U6B9</accession>
<reference evidence="1" key="2">
    <citation type="submission" date="2025-09" db="UniProtKB">
        <authorList>
            <consortium name="Ensembl"/>
        </authorList>
    </citation>
    <scope>IDENTIFICATION</scope>
</reference>
<sequence length="66" mass="7435">MGFPQHGRGKLASDLCFQVEGQKQAQILVSETEKANAMLVKARPKVETIQLLVAALTDLWCWHWGR</sequence>
<evidence type="ECO:0000313" key="2">
    <source>
        <dbReference type="Proteomes" id="UP000694409"/>
    </source>
</evidence>
<keyword evidence="2" id="KW-1185">Reference proteome</keyword>
<name>A0A8C9U6B9_SERCA</name>
<reference evidence="1" key="1">
    <citation type="submission" date="2025-08" db="UniProtKB">
        <authorList>
            <consortium name="Ensembl"/>
        </authorList>
    </citation>
    <scope>IDENTIFICATION</scope>
</reference>
<protein>
    <submittedName>
        <fullName evidence="1">Uncharacterized protein</fullName>
    </submittedName>
</protein>
<proteinExistence type="predicted"/>
<dbReference type="Proteomes" id="UP000694409">
    <property type="component" value="Unassembled WGS sequence"/>
</dbReference>
<dbReference type="AlphaFoldDB" id="A0A8C9U6B9"/>
<dbReference type="Ensembl" id="ENSSCAT00000006162.1">
    <property type="protein sequence ID" value="ENSSCAP00000005368.1"/>
    <property type="gene ID" value="ENSSCAG00000004299.1"/>
</dbReference>